<proteinExistence type="inferred from homology"/>
<dbReference type="Gene3D" id="3.40.50.720">
    <property type="entry name" value="NAD(P)-binding Rossmann-like Domain"/>
    <property type="match status" value="1"/>
</dbReference>
<sequence>MTQNFTDYQASDNLLKDRVILITGAGDGIGKAAALSFARLGATVVLLGRTVEKLEKVYDQIEAEGGKQPAIVPLNLESASHIEYRQIAETIETEFGRLDGLLLNAAILGDVRPLEYFPMELFEKVMQVNVNAQFMLLRTLMPMLRESEQGSIILTTSSVGRKGRANWGAYAVSKFAIEGMMQTLADELKDTSNIKVNCINPGATRTQMRASAYPAEEPASICPPDAIMPLYNYLMGPDSAGVTGQSLDAQVK</sequence>
<name>A0A2K9LGU1_9GAMM</name>
<dbReference type="SUPFAM" id="SSF51735">
    <property type="entry name" value="NAD(P)-binding Rossmann-fold domains"/>
    <property type="match status" value="1"/>
</dbReference>
<dbReference type="InterPro" id="IPR020904">
    <property type="entry name" value="Sc_DH/Rdtase_CS"/>
</dbReference>
<evidence type="ECO:0000256" key="1">
    <source>
        <dbReference type="ARBA" id="ARBA00006484"/>
    </source>
</evidence>
<dbReference type="PANTHER" id="PTHR42901">
    <property type="entry name" value="ALCOHOL DEHYDROGENASE"/>
    <property type="match status" value="1"/>
</dbReference>
<dbReference type="EMBL" id="CP022684">
    <property type="protein sequence ID" value="AUM11578.1"/>
    <property type="molecule type" value="Genomic_DNA"/>
</dbReference>
<dbReference type="InterPro" id="IPR036291">
    <property type="entry name" value="NAD(P)-bd_dom_sf"/>
</dbReference>
<keyword evidence="4" id="KW-1185">Reference proteome</keyword>
<evidence type="ECO:0000313" key="4">
    <source>
        <dbReference type="Proteomes" id="UP000235116"/>
    </source>
</evidence>
<dbReference type="InterPro" id="IPR002347">
    <property type="entry name" value="SDR_fam"/>
</dbReference>
<organism evidence="3 4">
    <name type="scientific">Ketobacter alkanivorans</name>
    <dbReference type="NCBI Taxonomy" id="1917421"/>
    <lineage>
        <taxon>Bacteria</taxon>
        <taxon>Pseudomonadati</taxon>
        <taxon>Pseudomonadota</taxon>
        <taxon>Gammaproteobacteria</taxon>
        <taxon>Pseudomonadales</taxon>
        <taxon>Ketobacteraceae</taxon>
        <taxon>Ketobacter</taxon>
    </lineage>
</organism>
<comment type="similarity">
    <text evidence="1">Belongs to the short-chain dehydrogenases/reductases (SDR) family.</text>
</comment>
<dbReference type="PANTHER" id="PTHR42901:SF1">
    <property type="entry name" value="ALCOHOL DEHYDROGENASE"/>
    <property type="match status" value="1"/>
</dbReference>
<gene>
    <name evidence="3" type="ORF">Kalk_03720</name>
</gene>
<dbReference type="RefSeq" id="WP_101892918.1">
    <property type="nucleotide sequence ID" value="NZ_CP022684.1"/>
</dbReference>
<accession>A0A2K9LGU1</accession>
<dbReference type="Pfam" id="PF00106">
    <property type="entry name" value="adh_short"/>
    <property type="match status" value="1"/>
</dbReference>
<evidence type="ECO:0000256" key="2">
    <source>
        <dbReference type="ARBA" id="ARBA00023002"/>
    </source>
</evidence>
<reference evidence="4" key="1">
    <citation type="submission" date="2017-08" db="EMBL/GenBank/DDBJ databases">
        <title>Direct submision.</title>
        <authorList>
            <person name="Kim S.-J."/>
            <person name="Rhee S.-K."/>
        </authorList>
    </citation>
    <scope>NUCLEOTIDE SEQUENCE [LARGE SCALE GENOMIC DNA]</scope>
    <source>
        <strain evidence="4">GI5</strain>
    </source>
</reference>
<dbReference type="PRINTS" id="PR00081">
    <property type="entry name" value="GDHRDH"/>
</dbReference>
<dbReference type="KEGG" id="kak:Kalk_03720"/>
<dbReference type="GO" id="GO:0016491">
    <property type="term" value="F:oxidoreductase activity"/>
    <property type="evidence" value="ECO:0007669"/>
    <property type="project" value="UniProtKB-KW"/>
</dbReference>
<dbReference type="OrthoDB" id="9790785at2"/>
<dbReference type="AlphaFoldDB" id="A0A2K9LGU1"/>
<evidence type="ECO:0000313" key="3">
    <source>
        <dbReference type="EMBL" id="AUM11578.1"/>
    </source>
</evidence>
<dbReference type="PROSITE" id="PS00061">
    <property type="entry name" value="ADH_SHORT"/>
    <property type="match status" value="1"/>
</dbReference>
<keyword evidence="2" id="KW-0560">Oxidoreductase</keyword>
<protein>
    <submittedName>
        <fullName evidence="3">YciK family oxidoreductase</fullName>
    </submittedName>
</protein>
<dbReference type="Proteomes" id="UP000235116">
    <property type="component" value="Chromosome"/>
</dbReference>
<dbReference type="NCBIfam" id="NF006509">
    <property type="entry name" value="PRK08945.1"/>
    <property type="match status" value="1"/>
</dbReference>